<gene>
    <name evidence="2" type="ORF">AB0E89_36070</name>
</gene>
<name>A0ABV2ZTT7_9ACTN</name>
<proteinExistence type="predicted"/>
<dbReference type="EMBL" id="JBEZVE010000023">
    <property type="protein sequence ID" value="MEU3785900.1"/>
    <property type="molecule type" value="Genomic_DNA"/>
</dbReference>
<keyword evidence="3" id="KW-1185">Reference proteome</keyword>
<feature type="region of interest" description="Disordered" evidence="1">
    <location>
        <begin position="103"/>
        <end position="128"/>
    </location>
</feature>
<sequence length="150" mass="14609">MSGQQHEGHQYDEGHTVAGWTGVGIAAVGTGVAGVGVCAVAPVLIAGGLAVVGVSALVTWGLHLTGWGKPPGARPRAEWGMRVRDPGARGGHPGCVGCRLAGRAPKGERPGEGALSVPGPTVAGDGTGMEVRGAVVVGAGARPDVGRGAS</sequence>
<evidence type="ECO:0000256" key="1">
    <source>
        <dbReference type="SAM" id="MobiDB-lite"/>
    </source>
</evidence>
<accession>A0ABV2ZTT7</accession>
<dbReference type="RefSeq" id="WP_334578592.1">
    <property type="nucleotide sequence ID" value="NZ_JBEZVE010000023.1"/>
</dbReference>
<evidence type="ECO:0000313" key="3">
    <source>
        <dbReference type="Proteomes" id="UP001550739"/>
    </source>
</evidence>
<comment type="caution">
    <text evidence="2">The sequence shown here is derived from an EMBL/GenBank/DDBJ whole genome shotgun (WGS) entry which is preliminary data.</text>
</comment>
<protein>
    <submittedName>
        <fullName evidence="2">HGxxPAAW family protein</fullName>
    </submittedName>
</protein>
<dbReference type="NCBIfam" id="NF041681">
    <property type="entry name" value="HGxxPAAW"/>
    <property type="match status" value="1"/>
</dbReference>
<reference evidence="2 3" key="1">
    <citation type="submission" date="2024-06" db="EMBL/GenBank/DDBJ databases">
        <title>The Natural Products Discovery Center: Release of the First 8490 Sequenced Strains for Exploring Actinobacteria Biosynthetic Diversity.</title>
        <authorList>
            <person name="Kalkreuter E."/>
            <person name="Kautsar S.A."/>
            <person name="Yang D."/>
            <person name="Bader C.D."/>
            <person name="Teijaro C.N."/>
            <person name="Fluegel L."/>
            <person name="Davis C.M."/>
            <person name="Simpson J.R."/>
            <person name="Lauterbach L."/>
            <person name="Steele A.D."/>
            <person name="Gui C."/>
            <person name="Meng S."/>
            <person name="Li G."/>
            <person name="Viehrig K."/>
            <person name="Ye F."/>
            <person name="Su P."/>
            <person name="Kiefer A.F."/>
            <person name="Nichols A."/>
            <person name="Cepeda A.J."/>
            <person name="Yan W."/>
            <person name="Fan B."/>
            <person name="Jiang Y."/>
            <person name="Adhikari A."/>
            <person name="Zheng C.-J."/>
            <person name="Schuster L."/>
            <person name="Cowan T.M."/>
            <person name="Smanski M.J."/>
            <person name="Chevrette M.G."/>
            <person name="De Carvalho L.P.S."/>
            <person name="Shen B."/>
        </authorList>
    </citation>
    <scope>NUCLEOTIDE SEQUENCE [LARGE SCALE GENOMIC DNA]</scope>
    <source>
        <strain evidence="2 3">NPDC033843</strain>
    </source>
</reference>
<organism evidence="2 3">
    <name type="scientific">Streptomyces sp. 900129855</name>
    <dbReference type="NCBI Taxonomy" id="3155129"/>
    <lineage>
        <taxon>Bacteria</taxon>
        <taxon>Bacillati</taxon>
        <taxon>Actinomycetota</taxon>
        <taxon>Actinomycetes</taxon>
        <taxon>Kitasatosporales</taxon>
        <taxon>Streptomycetaceae</taxon>
        <taxon>Streptomyces</taxon>
    </lineage>
</organism>
<evidence type="ECO:0000313" key="2">
    <source>
        <dbReference type="EMBL" id="MEU3785900.1"/>
    </source>
</evidence>
<dbReference type="Proteomes" id="UP001550739">
    <property type="component" value="Unassembled WGS sequence"/>
</dbReference>